<feature type="region of interest" description="Disordered" evidence="1">
    <location>
        <begin position="548"/>
        <end position="568"/>
    </location>
</feature>
<dbReference type="InterPro" id="IPR010730">
    <property type="entry name" value="HET"/>
</dbReference>
<name>A0AAJ0BFZ1_9PEZI</name>
<reference evidence="3" key="1">
    <citation type="submission" date="2023-06" db="EMBL/GenBank/DDBJ databases">
        <title>Genome-scale phylogeny and comparative genomics of the fungal order Sordariales.</title>
        <authorList>
            <consortium name="Lawrence Berkeley National Laboratory"/>
            <person name="Hensen N."/>
            <person name="Bonometti L."/>
            <person name="Westerberg I."/>
            <person name="Brannstrom I.O."/>
            <person name="Guillou S."/>
            <person name="Cros-Aarteil S."/>
            <person name="Calhoun S."/>
            <person name="Haridas S."/>
            <person name="Kuo A."/>
            <person name="Mondo S."/>
            <person name="Pangilinan J."/>
            <person name="Riley R."/>
            <person name="Labutti K."/>
            <person name="Andreopoulos B."/>
            <person name="Lipzen A."/>
            <person name="Chen C."/>
            <person name="Yanf M."/>
            <person name="Daum C."/>
            <person name="Ng V."/>
            <person name="Clum A."/>
            <person name="Steindorff A."/>
            <person name="Ohm R."/>
            <person name="Martin F."/>
            <person name="Silar P."/>
            <person name="Natvig D."/>
            <person name="Lalanne C."/>
            <person name="Gautier V."/>
            <person name="Ament-Velasquez S.L."/>
            <person name="Kruys A."/>
            <person name="Hutchinson M.I."/>
            <person name="Powell A.J."/>
            <person name="Barry K."/>
            <person name="Miller A.N."/>
            <person name="Grigoriev I.V."/>
            <person name="Debuchy R."/>
            <person name="Gladieux P."/>
            <person name="Thoren M.H."/>
            <person name="Johannesson H."/>
        </authorList>
    </citation>
    <scope>NUCLEOTIDE SEQUENCE</scope>
    <source>
        <strain evidence="3">PSN4</strain>
    </source>
</reference>
<keyword evidence="4" id="KW-1185">Reference proteome</keyword>
<dbReference type="PANTHER" id="PTHR24148">
    <property type="entry name" value="ANKYRIN REPEAT DOMAIN-CONTAINING PROTEIN 39 HOMOLOG-RELATED"/>
    <property type="match status" value="1"/>
</dbReference>
<evidence type="ECO:0000259" key="2">
    <source>
        <dbReference type="Pfam" id="PF06985"/>
    </source>
</evidence>
<protein>
    <submittedName>
        <fullName evidence="3">Heterokaryon incompatibility protein-domain-containing protein</fullName>
    </submittedName>
</protein>
<dbReference type="Proteomes" id="UP001239445">
    <property type="component" value="Unassembled WGS sequence"/>
</dbReference>
<evidence type="ECO:0000256" key="1">
    <source>
        <dbReference type="SAM" id="MobiDB-lite"/>
    </source>
</evidence>
<proteinExistence type="predicted"/>
<feature type="compositionally biased region" description="Polar residues" evidence="1">
    <location>
        <begin position="557"/>
        <end position="566"/>
    </location>
</feature>
<evidence type="ECO:0000313" key="4">
    <source>
        <dbReference type="Proteomes" id="UP001239445"/>
    </source>
</evidence>
<gene>
    <name evidence="3" type="ORF">QBC47DRAFT_185744</name>
</gene>
<organism evidence="3 4">
    <name type="scientific">Echria macrotheca</name>
    <dbReference type="NCBI Taxonomy" id="438768"/>
    <lineage>
        <taxon>Eukaryota</taxon>
        <taxon>Fungi</taxon>
        <taxon>Dikarya</taxon>
        <taxon>Ascomycota</taxon>
        <taxon>Pezizomycotina</taxon>
        <taxon>Sordariomycetes</taxon>
        <taxon>Sordariomycetidae</taxon>
        <taxon>Sordariales</taxon>
        <taxon>Schizotheciaceae</taxon>
        <taxon>Echria</taxon>
    </lineage>
</organism>
<accession>A0AAJ0BFZ1</accession>
<dbReference type="EMBL" id="MU839832">
    <property type="protein sequence ID" value="KAK1756408.1"/>
    <property type="molecule type" value="Genomic_DNA"/>
</dbReference>
<sequence length="686" mass="77493">MANPQIASIPCERQHILYESSGELFRYPPLVPNSARFLSLQPSPNGTDALSCTFMLLPLSPDTQYEVLSGFWGDSSSFQPVFLMVNGRSCKTTPKLAQALYRFRHRDQPRLLWIQSLCIDPKNVSERNTQVARLRDILESAQRLIIWLGGAEDDSDAVFDHLNKFRHLVTEKNWPRPPLPDPLYGRRELPYRTAPECPALPDHIDPYPEEAAAAFTKLCLRPWFYRPWAIPELALSQRILLVCGDHQLQQVPWWNPIAMLVEAHHAGQLWLTTPSRTSLLSELNILPADPISHISSLAFHAKSPASYAWDGLDFENAYRIVRNCHATDRRDSVFAIAALASVPPINVDYSLSTSDVYQQATFALMQRHHSIQILRRLASPSRDPDLPSWTLDFNSPLETTGALWALPGARFLKDDQPYIRSIEQVDAKQRELLWVGGTQVPKARVEPGRLIITGRFMERIAAIGPIMPPAEDGALNKNALTVWEQLASRLQQTGKRFPQSIADAFLDTIMANDAHDVLRNNPPRPLVSHVAGRARRWYERHGAGHLQQADPEYFRENTPQPTSGSGYASGDLEQVFMVTAKEEDEESSVGRRIARACQNKRFFTTDRGSLGLAPAPARDGDVAVFLPTGLFPLFLRPQDEDAKKMTYKLLGEGFLYDWWAPHMAPVFQHRINTGQYGDLLTQFVFE</sequence>
<dbReference type="AlphaFoldDB" id="A0AAJ0BFZ1"/>
<feature type="domain" description="Heterokaryon incompatibility" evidence="2">
    <location>
        <begin position="65"/>
        <end position="232"/>
    </location>
</feature>
<comment type="caution">
    <text evidence="3">The sequence shown here is derived from an EMBL/GenBank/DDBJ whole genome shotgun (WGS) entry which is preliminary data.</text>
</comment>
<dbReference type="Pfam" id="PF06985">
    <property type="entry name" value="HET"/>
    <property type="match status" value="1"/>
</dbReference>
<dbReference type="InterPro" id="IPR052895">
    <property type="entry name" value="HetReg/Transcr_Mod"/>
</dbReference>
<dbReference type="PANTHER" id="PTHR24148:SF64">
    <property type="entry name" value="HETEROKARYON INCOMPATIBILITY DOMAIN-CONTAINING PROTEIN"/>
    <property type="match status" value="1"/>
</dbReference>
<evidence type="ECO:0000313" key="3">
    <source>
        <dbReference type="EMBL" id="KAK1756408.1"/>
    </source>
</evidence>